<comment type="caution">
    <text evidence="2">The sequence shown here is derived from an EMBL/GenBank/DDBJ whole genome shotgun (WGS) entry which is preliminary data.</text>
</comment>
<accession>M5S8C2</accession>
<dbReference type="EMBL" id="ANOF01000058">
    <property type="protein sequence ID" value="EMI27755.1"/>
    <property type="molecule type" value="Genomic_DNA"/>
</dbReference>
<evidence type="ECO:0000313" key="3">
    <source>
        <dbReference type="Proteomes" id="UP000011996"/>
    </source>
</evidence>
<sequence>MSHLSRNEVWGEVERRRSGVREGEGRAWKTAKSLPGRDDQKDADDNGTNWTPRYAELIELHPNIAWGGAGRLMSKFILIHLSVDRSALCPF</sequence>
<protein>
    <submittedName>
        <fullName evidence="2">Uncharacterized protein</fullName>
    </submittedName>
</protein>
<name>M5S8C2_9BACT</name>
<reference evidence="2 3" key="1">
    <citation type="journal article" date="2013" name="Mar. Genomics">
        <title>Expression of sulfatases in Rhodopirellula baltica and the diversity of sulfatases in the genus Rhodopirellula.</title>
        <authorList>
            <person name="Wegner C.E."/>
            <person name="Richter-Heitmann T."/>
            <person name="Klindworth A."/>
            <person name="Klockow C."/>
            <person name="Richter M."/>
            <person name="Achstetter T."/>
            <person name="Glockner F.O."/>
            <person name="Harder J."/>
        </authorList>
    </citation>
    <scope>NUCLEOTIDE SEQUENCE [LARGE SCALE GENOMIC DNA]</scope>
    <source>
        <strain evidence="2 3">SH398</strain>
    </source>
</reference>
<dbReference type="STRING" id="1263868.RESH_01611"/>
<evidence type="ECO:0000256" key="1">
    <source>
        <dbReference type="SAM" id="MobiDB-lite"/>
    </source>
</evidence>
<dbReference type="AlphaFoldDB" id="M5S8C2"/>
<feature type="compositionally biased region" description="Basic and acidic residues" evidence="1">
    <location>
        <begin position="35"/>
        <end position="44"/>
    </location>
</feature>
<feature type="compositionally biased region" description="Basic and acidic residues" evidence="1">
    <location>
        <begin position="12"/>
        <end position="27"/>
    </location>
</feature>
<proteinExistence type="predicted"/>
<gene>
    <name evidence="2" type="ORF">RESH_01611</name>
</gene>
<dbReference type="Proteomes" id="UP000011996">
    <property type="component" value="Unassembled WGS sequence"/>
</dbReference>
<evidence type="ECO:0000313" key="2">
    <source>
        <dbReference type="EMBL" id="EMI27755.1"/>
    </source>
</evidence>
<organism evidence="2 3">
    <name type="scientific">Rhodopirellula europaea SH398</name>
    <dbReference type="NCBI Taxonomy" id="1263868"/>
    <lineage>
        <taxon>Bacteria</taxon>
        <taxon>Pseudomonadati</taxon>
        <taxon>Planctomycetota</taxon>
        <taxon>Planctomycetia</taxon>
        <taxon>Pirellulales</taxon>
        <taxon>Pirellulaceae</taxon>
        <taxon>Rhodopirellula</taxon>
    </lineage>
</organism>
<feature type="region of interest" description="Disordered" evidence="1">
    <location>
        <begin position="1"/>
        <end position="48"/>
    </location>
</feature>